<organism evidence="3 4">
    <name type="scientific">Stappia indica</name>
    <dbReference type="NCBI Taxonomy" id="538381"/>
    <lineage>
        <taxon>Bacteria</taxon>
        <taxon>Pseudomonadati</taxon>
        <taxon>Pseudomonadota</taxon>
        <taxon>Alphaproteobacteria</taxon>
        <taxon>Hyphomicrobiales</taxon>
        <taxon>Stappiaceae</taxon>
        <taxon>Stappia</taxon>
    </lineage>
</organism>
<dbReference type="InterPro" id="IPR009506">
    <property type="entry name" value="YjiS-like"/>
</dbReference>
<evidence type="ECO:0000313" key="4">
    <source>
        <dbReference type="Proteomes" id="UP000219331"/>
    </source>
</evidence>
<protein>
    <recommendedName>
        <fullName evidence="2">YjiS-like domain-containing protein</fullName>
    </recommendedName>
</protein>
<name>A0A285TI65_9HYPH</name>
<evidence type="ECO:0000313" key="3">
    <source>
        <dbReference type="EMBL" id="SOC20161.1"/>
    </source>
</evidence>
<proteinExistence type="predicted"/>
<accession>A0A285TI65</accession>
<feature type="region of interest" description="Disordered" evidence="1">
    <location>
        <begin position="17"/>
        <end position="37"/>
    </location>
</feature>
<dbReference type="RefSeq" id="WP_176522132.1">
    <property type="nucleotide sequence ID" value="NZ_OBML01000010.1"/>
</dbReference>
<sequence length="124" mass="14148">MTDMRVNRMGAVRTASLKSCPHAKATPKTGRTAADPYDFPAPPRFLPALLLARAAQALAARWRRWRSARRTRAALERLDEAGLRDIGLSRGYYGYEPDDELGRRERQRIRRLGSDFGLWRHGLD</sequence>
<evidence type="ECO:0000256" key="1">
    <source>
        <dbReference type="SAM" id="MobiDB-lite"/>
    </source>
</evidence>
<dbReference type="EMBL" id="OBML01000010">
    <property type="protein sequence ID" value="SOC20161.1"/>
    <property type="molecule type" value="Genomic_DNA"/>
</dbReference>
<keyword evidence="4" id="KW-1185">Reference proteome</keyword>
<dbReference type="Proteomes" id="UP000219331">
    <property type="component" value="Unassembled WGS sequence"/>
</dbReference>
<reference evidence="3 4" key="1">
    <citation type="submission" date="2017-08" db="EMBL/GenBank/DDBJ databases">
        <authorList>
            <person name="de Groot N.N."/>
        </authorList>
    </citation>
    <scope>NUCLEOTIDE SEQUENCE [LARGE SCALE GENOMIC DNA]</scope>
    <source>
        <strain evidence="3 4">USBA 352</strain>
    </source>
</reference>
<evidence type="ECO:0000259" key="2">
    <source>
        <dbReference type="Pfam" id="PF06568"/>
    </source>
</evidence>
<feature type="domain" description="YjiS-like" evidence="2">
    <location>
        <begin position="58"/>
        <end position="91"/>
    </location>
</feature>
<gene>
    <name evidence="3" type="ORF">SAMN05421512_110157</name>
</gene>
<dbReference type="Pfam" id="PF06568">
    <property type="entry name" value="YjiS-like"/>
    <property type="match status" value="1"/>
</dbReference>
<dbReference type="AlphaFoldDB" id="A0A285TI65"/>